<feature type="region of interest" description="Disordered" evidence="1">
    <location>
        <begin position="207"/>
        <end position="235"/>
    </location>
</feature>
<feature type="transmembrane region" description="Helical" evidence="2">
    <location>
        <begin position="63"/>
        <end position="85"/>
    </location>
</feature>
<sequence length="235" mass="27159">MEFALFLFFFVFFSLVTSVCAYYAELLFFDRKQKYEREEITDVWLPSIQKLLDVLEKGTSLPIGLPFFLGFGLLAWLWTLLGGIVGEPHYAHSPGNYMFHSPIFWMAYFISLPYLKEGFSGNPIVDSIVANARPSLSGFGIGFVSANFSAWGLYHEFYFVFPLFHLLFMLYPFVYLWNGREWFGLYVGPRALPSSSYYSDDIYQEENSQPDDIDWDSDEGLGAEAPSLDDWEEQK</sequence>
<protein>
    <submittedName>
        <fullName evidence="3">Uncharacterized protein</fullName>
    </submittedName>
</protein>
<keyword evidence="2" id="KW-0812">Transmembrane</keyword>
<dbReference type="Proteomes" id="UP000245133">
    <property type="component" value="Unassembled WGS sequence"/>
</dbReference>
<dbReference type="OrthoDB" id="325253at2"/>
<reference evidence="3 4" key="1">
    <citation type="submission" date="2018-02" db="EMBL/GenBank/DDBJ databases">
        <title>Novel Leptospira species isolated from soil and water in Japan.</title>
        <authorList>
            <person name="Nakao R."/>
            <person name="Masuzawa T."/>
        </authorList>
    </citation>
    <scope>NUCLEOTIDE SEQUENCE [LARGE SCALE GENOMIC DNA]</scope>
    <source>
        <strain evidence="3 4">YH101</strain>
    </source>
</reference>
<keyword evidence="2" id="KW-0472">Membrane</keyword>
<dbReference type="EMBL" id="BFBB01000003">
    <property type="protein sequence ID" value="GBF49363.1"/>
    <property type="molecule type" value="Genomic_DNA"/>
</dbReference>
<evidence type="ECO:0000313" key="4">
    <source>
        <dbReference type="Proteomes" id="UP000245133"/>
    </source>
</evidence>
<feature type="transmembrane region" description="Helical" evidence="2">
    <location>
        <begin position="97"/>
        <end position="115"/>
    </location>
</feature>
<accession>A0A2P2DXJ9</accession>
<keyword evidence="4" id="KW-1185">Reference proteome</keyword>
<dbReference type="RefSeq" id="WP_108974191.1">
    <property type="nucleotide sequence ID" value="NZ_BFBB01000003.1"/>
</dbReference>
<gene>
    <name evidence="3" type="ORF">LPTSP4_08740</name>
</gene>
<keyword evidence="2" id="KW-1133">Transmembrane helix</keyword>
<evidence type="ECO:0000313" key="3">
    <source>
        <dbReference type="EMBL" id="GBF49363.1"/>
    </source>
</evidence>
<feature type="transmembrane region" description="Helical" evidence="2">
    <location>
        <begin position="157"/>
        <end position="177"/>
    </location>
</feature>
<dbReference type="AlphaFoldDB" id="A0A2P2DXJ9"/>
<organism evidence="3 4">
    <name type="scientific">Leptospira ryugenii</name>
    <dbReference type="NCBI Taxonomy" id="1917863"/>
    <lineage>
        <taxon>Bacteria</taxon>
        <taxon>Pseudomonadati</taxon>
        <taxon>Spirochaetota</taxon>
        <taxon>Spirochaetia</taxon>
        <taxon>Leptospirales</taxon>
        <taxon>Leptospiraceae</taxon>
        <taxon>Leptospira</taxon>
    </lineage>
</organism>
<evidence type="ECO:0000256" key="1">
    <source>
        <dbReference type="SAM" id="MobiDB-lite"/>
    </source>
</evidence>
<proteinExistence type="predicted"/>
<evidence type="ECO:0000256" key="2">
    <source>
        <dbReference type="SAM" id="Phobius"/>
    </source>
</evidence>
<name>A0A2P2DXJ9_9LEPT</name>
<comment type="caution">
    <text evidence="3">The sequence shown here is derived from an EMBL/GenBank/DDBJ whole genome shotgun (WGS) entry which is preliminary data.</text>
</comment>